<dbReference type="AlphaFoldDB" id="A0A2P8HCL5"/>
<dbReference type="Gene3D" id="3.30.420.40">
    <property type="match status" value="1"/>
</dbReference>
<dbReference type="Proteomes" id="UP000242310">
    <property type="component" value="Unassembled WGS sequence"/>
</dbReference>
<evidence type="ECO:0000313" key="2">
    <source>
        <dbReference type="Proteomes" id="UP000242310"/>
    </source>
</evidence>
<reference evidence="1 2" key="1">
    <citation type="submission" date="2018-03" db="EMBL/GenBank/DDBJ databases">
        <title>Genomic Encyclopedia of Type Strains, Phase III (KMG-III): the genomes of soil and plant-associated and newly described type strains.</title>
        <authorList>
            <person name="Whitman W."/>
        </authorList>
    </citation>
    <scope>NUCLEOTIDE SEQUENCE [LARGE SCALE GENOMIC DNA]</scope>
    <source>
        <strain evidence="1 2">CGMCC 1.07653</strain>
    </source>
</reference>
<dbReference type="RefSeq" id="WP_181315347.1">
    <property type="nucleotide sequence ID" value="NZ_PYAV01000009.1"/>
</dbReference>
<dbReference type="Pfam" id="PF11104">
    <property type="entry name" value="PilM_2"/>
    <property type="match status" value="1"/>
</dbReference>
<keyword evidence="2" id="KW-1185">Reference proteome</keyword>
<dbReference type="SUPFAM" id="SSF53067">
    <property type="entry name" value="Actin-like ATPase domain"/>
    <property type="match status" value="1"/>
</dbReference>
<accession>A0A2P8HCL5</accession>
<name>A0A2P8HCL5_9BACI</name>
<gene>
    <name evidence="1" type="ORF">B0H94_10931</name>
</gene>
<comment type="caution">
    <text evidence="1">The sequence shown here is derived from an EMBL/GenBank/DDBJ whole genome shotgun (WGS) entry which is preliminary data.</text>
</comment>
<organism evidence="1 2">
    <name type="scientific">Salsuginibacillus halophilus</name>
    <dbReference type="NCBI Taxonomy" id="517424"/>
    <lineage>
        <taxon>Bacteria</taxon>
        <taxon>Bacillati</taxon>
        <taxon>Bacillota</taxon>
        <taxon>Bacilli</taxon>
        <taxon>Bacillales</taxon>
        <taxon>Bacillaceae</taxon>
        <taxon>Salsuginibacillus</taxon>
    </lineage>
</organism>
<dbReference type="EMBL" id="PYAV01000009">
    <property type="protein sequence ID" value="PSL43976.1"/>
    <property type="molecule type" value="Genomic_DNA"/>
</dbReference>
<proteinExistence type="predicted"/>
<sequence>MALLQKKKKHRACFIVKDHVIRLVTAAEGELSAVNTWGERYLPPGVIDDGRITDHETFARILEECVDTWNLKRKPFVFNVPDAYVAVRQVEVPASLEPDEIVGHIYLELGERIQLPFDDPVIDYHLLEEGTETKQVLVVASPRDVINAYVEHFEDAGLKPKAADAAPLSFYRLLSSLDRLPGRGHLMLIHHDTTSVHISIFHRHIPVFIRQFQPSNEAGHWRVVHDEDGTERLELLGDETGADVQARETAEEALRIMNFYRYSFQQGEAGVEYVFVAGDHPGLAAFIAQLKQASSLPVEEMTAGAGAFTVDEELPSRFVEAAGLIIKQRLHK</sequence>
<protein>
    <submittedName>
        <fullName evidence="1">Type IV pilus assembly protein PilM</fullName>
    </submittedName>
</protein>
<dbReference type="InterPro" id="IPR005883">
    <property type="entry name" value="PilM"/>
</dbReference>
<dbReference type="InterPro" id="IPR043129">
    <property type="entry name" value="ATPase_NBD"/>
</dbReference>
<evidence type="ECO:0000313" key="1">
    <source>
        <dbReference type="EMBL" id="PSL43976.1"/>
    </source>
</evidence>